<dbReference type="EMBL" id="PDXD01000042">
    <property type="protein sequence ID" value="RYN70283.1"/>
    <property type="molecule type" value="Genomic_DNA"/>
</dbReference>
<reference evidence="5" key="1">
    <citation type="journal article" date="2019" name="bioRxiv">
        <title>Genomics, evolutionary history and diagnostics of the Alternaria alternata species group including apple and Asian pear pathotypes.</title>
        <authorList>
            <person name="Armitage A.D."/>
            <person name="Cockerton H.M."/>
            <person name="Sreenivasaprasad S."/>
            <person name="Woodhall J.W."/>
            <person name="Lane C.R."/>
            <person name="Harrison R.J."/>
            <person name="Clarkson J.P."/>
        </authorList>
    </citation>
    <scope>NUCLEOTIDE SEQUENCE [LARGE SCALE GENOMIC DNA]</scope>
    <source>
        <strain evidence="5">FERA 1177</strain>
    </source>
</reference>
<dbReference type="InterPro" id="IPR054471">
    <property type="entry name" value="GPIID_WHD"/>
</dbReference>
<dbReference type="InterPro" id="IPR056884">
    <property type="entry name" value="NPHP3-like_N"/>
</dbReference>
<proteinExistence type="predicted"/>
<feature type="domain" description="GPI inositol-deacylase winged helix" evidence="2">
    <location>
        <begin position="316"/>
        <end position="390"/>
    </location>
</feature>
<sequence>MMNLSSKSASQQRNQIILQNTLDRCATHDYETTWRQIRKAGNTSLYAQMPEYIQWATGPDPKTLILVGKLGYGKSVTLANIVDDLNLRIDPIVSGLAYFFCRHDVPESLLARTVVGSLVRQIISPFPQRLVEMEVFDTYHFNQLLNLVRSVVPPNYAMYVVLDGLDLCSSSERREITEKLEAMRVHINIHTCVSLRLEPEAELQSLATEFSEAEAVRLPDNTSDIGAFVTAQLEVALSEQSLVLGDPSIILDIQNAMVQGSEHMFLWVALQIKSLCAMQTDHDIREALADLPRDLSQIYSRILQRSSRPDQPLQSDIFKLILSAKRPLSADEMREALSVTPGDTTWNPAKRLNSIYPALATCGCLVTVDEEELTIRTVHPSVNQFLLRNDSTPSDNTQQHRLSLKDAQTLMSSIIVTYLSYGIFGTQVAIRSPPLNVGSAPSQIIKATTHTQKSVQSIALKLLRSTKKSDFDISKSLAHESKRHVSSNVEDHQFQQYAKKYVLLHFTDLPLMSCSIPDGLFRMFEQGTIRLSEYEELDGLFWLMLQQSSNQLNIPILLKHMDSTARRGIRGYEILDEIIPRLFYRAIEIGDTHAVIYLLETFHPSIEEGWSKKALNIFCQTYLGCDPRERVWRDIFGFAPLSHAISNSQELVAESLVYYESIHLNKSADTEYYNEWTRPIGMAVRRGYIGVVEQLLSKDRGERFSLDYDDAMSLLEHAETLSDSSIKRLLEDYIERLEESGKKARRIIRERIGLDW</sequence>
<accession>A0A4Q4N4I3</accession>
<dbReference type="SUPFAM" id="SSF52540">
    <property type="entry name" value="P-loop containing nucleoside triphosphate hydrolases"/>
    <property type="match status" value="1"/>
</dbReference>
<name>A0A4Q4N4I3_ALTAL</name>
<dbReference type="InterPro" id="IPR027417">
    <property type="entry name" value="P-loop_NTPase"/>
</dbReference>
<dbReference type="Gene3D" id="3.40.50.300">
    <property type="entry name" value="P-loop containing nucleotide triphosphate hydrolases"/>
    <property type="match status" value="1"/>
</dbReference>
<evidence type="ECO:0008006" key="6">
    <source>
        <dbReference type="Google" id="ProtNLM"/>
    </source>
</evidence>
<dbReference type="VEuPathDB" id="FungiDB:CC77DRAFT_579732"/>
<protein>
    <recommendedName>
        <fullName evidence="6">NACHT domain-containing protein</fullName>
    </recommendedName>
</protein>
<dbReference type="Pfam" id="PF24883">
    <property type="entry name" value="NPHP3_N"/>
    <property type="match status" value="1"/>
</dbReference>
<dbReference type="SUPFAM" id="SSF48403">
    <property type="entry name" value="Ankyrin repeat"/>
    <property type="match status" value="1"/>
</dbReference>
<dbReference type="AlphaFoldDB" id="A0A4Q4N4I3"/>
<evidence type="ECO:0000259" key="3">
    <source>
        <dbReference type="Pfam" id="PF24883"/>
    </source>
</evidence>
<comment type="caution">
    <text evidence="4">The sequence shown here is derived from an EMBL/GenBank/DDBJ whole genome shotgun (WGS) entry which is preliminary data.</text>
</comment>
<gene>
    <name evidence="4" type="ORF">AA0117_g10661</name>
</gene>
<dbReference type="PANTHER" id="PTHR10039">
    <property type="entry name" value="AMELOGENIN"/>
    <property type="match status" value="1"/>
</dbReference>
<keyword evidence="1" id="KW-0677">Repeat</keyword>
<dbReference type="PANTHER" id="PTHR10039:SF10">
    <property type="entry name" value="NACHT DOMAIN-CONTAINING PROTEIN"/>
    <property type="match status" value="1"/>
</dbReference>
<feature type="domain" description="Nephrocystin 3-like N-terminal" evidence="3">
    <location>
        <begin position="48"/>
        <end position="194"/>
    </location>
</feature>
<evidence type="ECO:0000259" key="2">
    <source>
        <dbReference type="Pfam" id="PF22939"/>
    </source>
</evidence>
<organism evidence="4 5">
    <name type="scientific">Alternaria alternata</name>
    <name type="common">Alternaria rot fungus</name>
    <name type="synonym">Torula alternata</name>
    <dbReference type="NCBI Taxonomy" id="5599"/>
    <lineage>
        <taxon>Eukaryota</taxon>
        <taxon>Fungi</taxon>
        <taxon>Dikarya</taxon>
        <taxon>Ascomycota</taxon>
        <taxon>Pezizomycotina</taxon>
        <taxon>Dothideomycetes</taxon>
        <taxon>Pleosporomycetidae</taxon>
        <taxon>Pleosporales</taxon>
        <taxon>Pleosporineae</taxon>
        <taxon>Pleosporaceae</taxon>
        <taxon>Alternaria</taxon>
        <taxon>Alternaria sect. Alternaria</taxon>
        <taxon>Alternaria alternata complex</taxon>
    </lineage>
</organism>
<evidence type="ECO:0000313" key="5">
    <source>
        <dbReference type="Proteomes" id="UP000291422"/>
    </source>
</evidence>
<dbReference type="InterPro" id="IPR036770">
    <property type="entry name" value="Ankyrin_rpt-contain_sf"/>
</dbReference>
<evidence type="ECO:0000313" key="4">
    <source>
        <dbReference type="EMBL" id="RYN70283.1"/>
    </source>
</evidence>
<evidence type="ECO:0000256" key="1">
    <source>
        <dbReference type="ARBA" id="ARBA00022737"/>
    </source>
</evidence>
<dbReference type="Proteomes" id="UP000291422">
    <property type="component" value="Unassembled WGS sequence"/>
</dbReference>
<dbReference type="Pfam" id="PF22939">
    <property type="entry name" value="WHD_GPIID"/>
    <property type="match status" value="1"/>
</dbReference>